<sequence length="72" mass="8171">MYGSMQNLHNHRSHSAFKRLNEGKNLWQYDLKARQPHCHCGFGNAFSYDVGNEGAMQKSNSGVKLKAGSEWD</sequence>
<organism evidence="1 2">
    <name type="scientific">Leminorella grimontii</name>
    <dbReference type="NCBI Taxonomy" id="82981"/>
    <lineage>
        <taxon>Bacteria</taxon>
        <taxon>Pseudomonadati</taxon>
        <taxon>Pseudomonadota</taxon>
        <taxon>Gammaproteobacteria</taxon>
        <taxon>Enterobacterales</taxon>
        <taxon>Budviciaceae</taxon>
        <taxon>Leminorella</taxon>
    </lineage>
</organism>
<gene>
    <name evidence="1" type="ORF">SOASR030_20990</name>
</gene>
<proteinExistence type="predicted"/>
<reference evidence="1" key="1">
    <citation type="submission" date="2022-06" db="EMBL/GenBank/DDBJ databases">
        <title>Draft genome sequences of Leminorella grimontii str. JCM5902.</title>
        <authorList>
            <person name="Wakabayashi Y."/>
            <person name="Kojima K."/>
        </authorList>
    </citation>
    <scope>NUCLEOTIDE SEQUENCE</scope>
    <source>
        <strain evidence="1">JCM 5902</strain>
    </source>
</reference>
<protein>
    <submittedName>
        <fullName evidence="1">Uncharacterized protein</fullName>
    </submittedName>
</protein>
<evidence type="ECO:0000313" key="2">
    <source>
        <dbReference type="Proteomes" id="UP001058124"/>
    </source>
</evidence>
<comment type="caution">
    <text evidence="1">The sequence shown here is derived from an EMBL/GenBank/DDBJ whole genome shotgun (WGS) entry which is preliminary data.</text>
</comment>
<keyword evidence="2" id="KW-1185">Reference proteome</keyword>
<name>A0AAV5N2J8_9GAMM</name>
<evidence type="ECO:0000313" key="1">
    <source>
        <dbReference type="EMBL" id="GKX55987.1"/>
    </source>
</evidence>
<dbReference type="AlphaFoldDB" id="A0AAV5N2J8"/>
<accession>A0AAV5N2J8</accession>
<dbReference type="Proteomes" id="UP001058124">
    <property type="component" value="Unassembled WGS sequence"/>
</dbReference>
<dbReference type="EMBL" id="BRLH01000004">
    <property type="protein sequence ID" value="GKX55987.1"/>
    <property type="molecule type" value="Genomic_DNA"/>
</dbReference>